<organism evidence="1 2">
    <name type="scientific">Mojavia pulchra JT2-VF2</name>
    <dbReference type="NCBI Taxonomy" id="287848"/>
    <lineage>
        <taxon>Bacteria</taxon>
        <taxon>Bacillati</taxon>
        <taxon>Cyanobacteriota</taxon>
        <taxon>Cyanophyceae</taxon>
        <taxon>Nostocales</taxon>
        <taxon>Nostocaceae</taxon>
    </lineage>
</organism>
<proteinExistence type="predicted"/>
<dbReference type="EMBL" id="JAHHHN010000015">
    <property type="protein sequence ID" value="MBW4563756.1"/>
    <property type="molecule type" value="Genomic_DNA"/>
</dbReference>
<comment type="caution">
    <text evidence="1">The sequence shown here is derived from an EMBL/GenBank/DDBJ whole genome shotgun (WGS) entry which is preliminary data.</text>
</comment>
<accession>A0A951Q1W0</accession>
<sequence>MKLLRWSDEKTLEIGKLRKELGQLEGCAYKPSAPTRGQSDSTKDRAKVEWVVRAPLGSKVKLLARHEVQELSTLK</sequence>
<evidence type="ECO:0000313" key="2">
    <source>
        <dbReference type="Proteomes" id="UP000715781"/>
    </source>
</evidence>
<dbReference type="AlphaFoldDB" id="A0A951Q1W0"/>
<evidence type="ECO:0000313" key="1">
    <source>
        <dbReference type="EMBL" id="MBW4563756.1"/>
    </source>
</evidence>
<reference evidence="1" key="1">
    <citation type="submission" date="2021-05" db="EMBL/GenBank/DDBJ databases">
        <authorList>
            <person name="Pietrasiak N."/>
            <person name="Ward R."/>
            <person name="Stajich J.E."/>
            <person name="Kurbessoian T."/>
        </authorList>
    </citation>
    <scope>NUCLEOTIDE SEQUENCE</scope>
    <source>
        <strain evidence="1">JT2-VF2</strain>
    </source>
</reference>
<protein>
    <submittedName>
        <fullName evidence="1">Uncharacterized protein</fullName>
    </submittedName>
</protein>
<gene>
    <name evidence="1" type="ORF">KME32_21945</name>
</gene>
<name>A0A951Q1W0_9NOST</name>
<reference evidence="1" key="2">
    <citation type="journal article" date="2022" name="Microbiol. Resour. Announc.">
        <title>Metagenome Sequencing to Explore Phylogenomics of Terrestrial Cyanobacteria.</title>
        <authorList>
            <person name="Ward R.D."/>
            <person name="Stajich J.E."/>
            <person name="Johansen J.R."/>
            <person name="Huntemann M."/>
            <person name="Clum A."/>
            <person name="Foster B."/>
            <person name="Foster B."/>
            <person name="Roux S."/>
            <person name="Palaniappan K."/>
            <person name="Varghese N."/>
            <person name="Mukherjee S."/>
            <person name="Reddy T.B.K."/>
            <person name="Daum C."/>
            <person name="Copeland A."/>
            <person name="Chen I.A."/>
            <person name="Ivanova N.N."/>
            <person name="Kyrpides N.C."/>
            <person name="Shapiro N."/>
            <person name="Eloe-Fadrosh E.A."/>
            <person name="Pietrasiak N."/>
        </authorList>
    </citation>
    <scope>NUCLEOTIDE SEQUENCE</scope>
    <source>
        <strain evidence="1">JT2-VF2</strain>
    </source>
</reference>
<dbReference type="Proteomes" id="UP000715781">
    <property type="component" value="Unassembled WGS sequence"/>
</dbReference>